<keyword evidence="3" id="KW-1185">Reference proteome</keyword>
<gene>
    <name evidence="2" type="ORF">EIP91_001457</name>
</gene>
<dbReference type="AlphaFoldDB" id="A0A4R0RHT2"/>
<evidence type="ECO:0000313" key="2">
    <source>
        <dbReference type="EMBL" id="TCD66353.1"/>
    </source>
</evidence>
<dbReference type="SMART" id="SM00225">
    <property type="entry name" value="BTB"/>
    <property type="match status" value="1"/>
</dbReference>
<dbReference type="InterPro" id="IPR000210">
    <property type="entry name" value="BTB/POZ_dom"/>
</dbReference>
<evidence type="ECO:0000313" key="3">
    <source>
        <dbReference type="Proteomes" id="UP000292702"/>
    </source>
</evidence>
<dbReference type="InterPro" id="IPR011333">
    <property type="entry name" value="SKP1/BTB/POZ_sf"/>
</dbReference>
<comment type="caution">
    <text evidence="2">The sequence shown here is derived from an EMBL/GenBank/DDBJ whole genome shotgun (WGS) entry which is preliminary data.</text>
</comment>
<sequence length="548" mass="60228">MHAHVSTRAAAPFDGDPSQPQADVVLRTADNVDFYLHMVLLSLGSPFFRDLFSLSQPTTSASNSGSESIQLRNGTTVPVIPISEDGDALDCVLRFLYPLAEVTLPADLYLLSKALEASMKYDLEKSSSLLKEHLSSFSGEDSLEVYSIACRLNLEAHAAHAASDIKTQFSSTTYGTCTWNQAHLEDEDVGGPAPCADGNCRHQTFIFTRYNLDSDVLMEKITASCYHRLLRYVFSGEDTTFCYSLSSNTSVVNDHDDTSGSGSAVSISSFESFPVTQDLRHYPTDLLLRSVDGRKIPTYQLLLAFASATSILAKARDPACPSEDGLPAVDMDEDQTTLLGLLHLCQPMRAVAGPPPSLLQCRAVWTAAEKYGMTTVANRAKELCLDHLGNAPLSVYLVASSCGWQEEARAAALRCAQISLLDSGIPYVAEMESSSALALNRLYKYLHDYRMTAADIAWRYQHSLPQEEQLDPPERVTLAHWSAIPPGIPLIAAAVQMRHKSKHDTVSPGRDDSTLSAWRSVQLFREVECALRLVQLKTDVPRRKWTVV</sequence>
<accession>A0A4R0RHT2</accession>
<organism evidence="2 3">
    <name type="scientific">Steccherinum ochraceum</name>
    <dbReference type="NCBI Taxonomy" id="92696"/>
    <lineage>
        <taxon>Eukaryota</taxon>
        <taxon>Fungi</taxon>
        <taxon>Dikarya</taxon>
        <taxon>Basidiomycota</taxon>
        <taxon>Agaricomycotina</taxon>
        <taxon>Agaricomycetes</taxon>
        <taxon>Polyporales</taxon>
        <taxon>Steccherinaceae</taxon>
        <taxon>Steccherinum</taxon>
    </lineage>
</organism>
<dbReference type="Pfam" id="PF00651">
    <property type="entry name" value="BTB"/>
    <property type="match status" value="1"/>
</dbReference>
<evidence type="ECO:0000259" key="1">
    <source>
        <dbReference type="PROSITE" id="PS50097"/>
    </source>
</evidence>
<reference evidence="2 3" key="1">
    <citation type="submission" date="2018-11" db="EMBL/GenBank/DDBJ databases">
        <title>Genome assembly of Steccherinum ochraceum LE-BIN_3174, the white-rot fungus of the Steccherinaceae family (The Residual Polyporoid clade, Polyporales, Basidiomycota).</title>
        <authorList>
            <person name="Fedorova T.V."/>
            <person name="Glazunova O.A."/>
            <person name="Landesman E.O."/>
            <person name="Moiseenko K.V."/>
            <person name="Psurtseva N.V."/>
            <person name="Savinova O.S."/>
            <person name="Shakhova N.V."/>
            <person name="Tyazhelova T.V."/>
            <person name="Vasina D.V."/>
        </authorList>
    </citation>
    <scope>NUCLEOTIDE SEQUENCE [LARGE SCALE GENOMIC DNA]</scope>
    <source>
        <strain evidence="2 3">LE-BIN_3174</strain>
    </source>
</reference>
<dbReference type="SUPFAM" id="SSF54695">
    <property type="entry name" value="POZ domain"/>
    <property type="match status" value="1"/>
</dbReference>
<dbReference type="Gene3D" id="3.30.710.10">
    <property type="entry name" value="Potassium Channel Kv1.1, Chain A"/>
    <property type="match status" value="1"/>
</dbReference>
<dbReference type="EMBL" id="RWJN01000138">
    <property type="protein sequence ID" value="TCD66353.1"/>
    <property type="molecule type" value="Genomic_DNA"/>
</dbReference>
<dbReference type="Proteomes" id="UP000292702">
    <property type="component" value="Unassembled WGS sequence"/>
</dbReference>
<dbReference type="PROSITE" id="PS50097">
    <property type="entry name" value="BTB"/>
    <property type="match status" value="1"/>
</dbReference>
<feature type="domain" description="BTB" evidence="1">
    <location>
        <begin position="22"/>
        <end position="97"/>
    </location>
</feature>
<proteinExistence type="predicted"/>
<dbReference type="CDD" id="cd18186">
    <property type="entry name" value="BTB_POZ_ZBTB_KLHL-like"/>
    <property type="match status" value="1"/>
</dbReference>
<name>A0A4R0RHT2_9APHY</name>
<protein>
    <recommendedName>
        <fullName evidence="1">BTB domain-containing protein</fullName>
    </recommendedName>
</protein>
<dbReference type="OrthoDB" id="3184970at2759"/>